<dbReference type="OrthoDB" id="3351730at2"/>
<evidence type="ECO:0000256" key="2">
    <source>
        <dbReference type="SAM" id="Phobius"/>
    </source>
</evidence>
<feature type="compositionally biased region" description="Pro residues" evidence="1">
    <location>
        <begin position="69"/>
        <end position="78"/>
    </location>
</feature>
<feature type="region of interest" description="Disordered" evidence="1">
    <location>
        <begin position="62"/>
        <end position="87"/>
    </location>
</feature>
<proteinExistence type="predicted"/>
<dbReference type="SUPFAM" id="SSF50939">
    <property type="entry name" value="Sialidases"/>
    <property type="match status" value="1"/>
</dbReference>
<evidence type="ECO:0000313" key="3">
    <source>
        <dbReference type="EMBL" id="SCL22948.1"/>
    </source>
</evidence>
<dbReference type="RefSeq" id="WP_091081408.1">
    <property type="nucleotide sequence ID" value="NZ_FMHT01000003.1"/>
</dbReference>
<dbReference type="Proteomes" id="UP000199699">
    <property type="component" value="Unassembled WGS sequence"/>
</dbReference>
<dbReference type="STRING" id="145857.GA0070616_2637"/>
<keyword evidence="4" id="KW-1185">Reference proteome</keyword>
<reference evidence="3 4" key="1">
    <citation type="submission" date="2016-06" db="EMBL/GenBank/DDBJ databases">
        <authorList>
            <person name="Kjaerup R.B."/>
            <person name="Dalgaard T.S."/>
            <person name="Juul-Madsen H.R."/>
        </authorList>
    </citation>
    <scope>NUCLEOTIDE SEQUENCE [LARGE SCALE GENOMIC DNA]</scope>
    <source>
        <strain evidence="3 4">DSM 43818</strain>
    </source>
</reference>
<protein>
    <submittedName>
        <fullName evidence="3">Uncharacterized protein</fullName>
    </submittedName>
</protein>
<accession>A0A1C6S0C4</accession>
<name>A0A1C6S0C4_9ACTN</name>
<organism evidence="3 4">
    <name type="scientific">Micromonospora nigra</name>
    <dbReference type="NCBI Taxonomy" id="145857"/>
    <lineage>
        <taxon>Bacteria</taxon>
        <taxon>Bacillati</taxon>
        <taxon>Actinomycetota</taxon>
        <taxon>Actinomycetes</taxon>
        <taxon>Micromonosporales</taxon>
        <taxon>Micromonosporaceae</taxon>
        <taxon>Micromonospora</taxon>
    </lineage>
</organism>
<dbReference type="AlphaFoldDB" id="A0A1C6S0C4"/>
<keyword evidence="2" id="KW-1133">Transmembrane helix</keyword>
<dbReference type="InterPro" id="IPR036278">
    <property type="entry name" value="Sialidase_sf"/>
</dbReference>
<keyword evidence="2" id="KW-0472">Membrane</keyword>
<feature type="transmembrane region" description="Helical" evidence="2">
    <location>
        <begin position="42"/>
        <end position="63"/>
    </location>
</feature>
<gene>
    <name evidence="3" type="ORF">GA0070616_2637</name>
</gene>
<dbReference type="EMBL" id="FMHT01000003">
    <property type="protein sequence ID" value="SCL22948.1"/>
    <property type="molecule type" value="Genomic_DNA"/>
</dbReference>
<evidence type="ECO:0000256" key="1">
    <source>
        <dbReference type="SAM" id="MobiDB-lite"/>
    </source>
</evidence>
<keyword evidence="2" id="KW-0812">Transmembrane</keyword>
<sequence>MRETDLDGMFAEFEASAVAALRPPGVAATQHRVRQRRLRRRGLLAGITALVVAGPVGALAVAGRDDGTPPEPPPPTAAPGPSVSDRKVVVPGTVGGPSELRFVDARHAWALFDTCDGTDQVTDGCRRTLARTTDGGVTWQGHELPTVNGRSNLLPTDERILTVVSNQDYVTTEDGGETFATSTFQDPSAAARRAGATASGFRLGCPSPGGTCDEFRLVRIDVGRGDPGQAGSGKVEQPPLTLDAANAVHLVEGGDGRLWTAVIDDEQATVAVSSDQAASWQLLPPVRGAQRLLVSPTGEDVWLVGEAAGKPVWRLVDGRWQRQGGLPDAASDVAAAGGGRLVVTGAYGGAGVWHDGRYENLPELRDVLPVDDSSGSATVEVARDGTVVFRQGRSWVVGSLGTRAWTRLS</sequence>
<evidence type="ECO:0000313" key="4">
    <source>
        <dbReference type="Proteomes" id="UP000199699"/>
    </source>
</evidence>